<reference evidence="3 4" key="1">
    <citation type="submission" date="2017-07" db="EMBL/GenBank/DDBJ databases">
        <title>Draft Genome Sequences of Select Purple Nonsulfur Bacteria.</title>
        <authorList>
            <person name="Lasarre B."/>
            <person name="Mckinlay J.B."/>
        </authorList>
    </citation>
    <scope>NUCLEOTIDE SEQUENCE [LARGE SCALE GENOMIC DNA]</scope>
    <source>
        <strain evidence="3 4">DSM 11290</strain>
    </source>
</reference>
<sequence>MAYNGGSGERCGSRRPCGGPRGAGSGEGRRIMHRSGGAEPRWVSRECPPQAGSSTRRDRSQSPGKEIAMRRLEATDGEWGVIEPLLPRNSRGAARVDDRRAMDGIRWRLRAGSSRRDGAERCGRRTTLYNRFSRWGAVFRIALWRRSLRPMTVTSS</sequence>
<evidence type="ECO:0000256" key="1">
    <source>
        <dbReference type="SAM" id="MobiDB-lite"/>
    </source>
</evidence>
<feature type="domain" description="Insertion element IS402-like" evidence="2">
    <location>
        <begin position="75"/>
        <end position="136"/>
    </location>
</feature>
<dbReference type="InterPro" id="IPR025161">
    <property type="entry name" value="IS402-like_dom"/>
</dbReference>
<gene>
    <name evidence="3" type="ORF">CH339_23440</name>
</gene>
<dbReference type="EMBL" id="NPEV01000111">
    <property type="protein sequence ID" value="RAI22923.1"/>
    <property type="molecule type" value="Genomic_DNA"/>
</dbReference>
<dbReference type="Proteomes" id="UP000249299">
    <property type="component" value="Unassembled WGS sequence"/>
</dbReference>
<dbReference type="AlphaFoldDB" id="A0A327JLK2"/>
<evidence type="ECO:0000259" key="2">
    <source>
        <dbReference type="Pfam" id="PF13340"/>
    </source>
</evidence>
<feature type="region of interest" description="Disordered" evidence="1">
    <location>
        <begin position="1"/>
        <end position="65"/>
    </location>
</feature>
<dbReference type="PANTHER" id="PTHR46637:SF1">
    <property type="entry name" value="BLL5188 PROTEIN"/>
    <property type="match status" value="1"/>
</dbReference>
<name>A0A327JLK2_9HYPH</name>
<protein>
    <recommendedName>
        <fullName evidence="2">Insertion element IS402-like domain-containing protein</fullName>
    </recommendedName>
</protein>
<accession>A0A327JLK2</accession>
<dbReference type="OrthoDB" id="9798237at2"/>
<dbReference type="InterPro" id="IPR052909">
    <property type="entry name" value="Transposase_6_like"/>
</dbReference>
<dbReference type="PANTHER" id="PTHR46637">
    <property type="entry name" value="TIS1421-TRANSPOSASE PROTEIN A"/>
    <property type="match status" value="1"/>
</dbReference>
<evidence type="ECO:0000313" key="3">
    <source>
        <dbReference type="EMBL" id="RAI22923.1"/>
    </source>
</evidence>
<proteinExistence type="predicted"/>
<comment type="caution">
    <text evidence="3">The sequence shown here is derived from an EMBL/GenBank/DDBJ whole genome shotgun (WGS) entry which is preliminary data.</text>
</comment>
<organism evidence="3 4">
    <name type="scientific">Rhodobium orientis</name>
    <dbReference type="NCBI Taxonomy" id="34017"/>
    <lineage>
        <taxon>Bacteria</taxon>
        <taxon>Pseudomonadati</taxon>
        <taxon>Pseudomonadota</taxon>
        <taxon>Alphaproteobacteria</taxon>
        <taxon>Hyphomicrobiales</taxon>
        <taxon>Rhodobiaceae</taxon>
        <taxon>Rhodobium</taxon>
    </lineage>
</organism>
<dbReference type="Pfam" id="PF13340">
    <property type="entry name" value="DUF4096"/>
    <property type="match status" value="1"/>
</dbReference>
<keyword evidence="4" id="KW-1185">Reference proteome</keyword>
<evidence type="ECO:0000313" key="4">
    <source>
        <dbReference type="Proteomes" id="UP000249299"/>
    </source>
</evidence>